<dbReference type="PANTHER" id="PTHR31977:SF1">
    <property type="entry name" value="UPF0696 PROTEIN C11ORF68"/>
    <property type="match status" value="1"/>
</dbReference>
<dbReference type="GeneID" id="87820500"/>
<dbReference type="EMBL" id="MU853586">
    <property type="protein sequence ID" value="KAK4143472.1"/>
    <property type="molecule type" value="Genomic_DNA"/>
</dbReference>
<dbReference type="Pfam" id="PF08939">
    <property type="entry name" value="Bles03"/>
    <property type="match status" value="1"/>
</dbReference>
<dbReference type="RefSeq" id="XP_062636843.1">
    <property type="nucleotide sequence ID" value="XM_062783887.1"/>
</dbReference>
<dbReference type="SUPFAM" id="SSF55418">
    <property type="entry name" value="eIF4e-like"/>
    <property type="match status" value="1"/>
</dbReference>
<name>A0AAN6V283_9PEZI</name>
<evidence type="ECO:0000313" key="2">
    <source>
        <dbReference type="EMBL" id="KAK4143472.1"/>
    </source>
</evidence>
<dbReference type="InterPro" id="IPR015034">
    <property type="entry name" value="Bles03"/>
</dbReference>
<gene>
    <name evidence="2" type="ORF">C8A04DRAFT_37471</name>
</gene>
<organism evidence="2 3">
    <name type="scientific">Dichotomopilus funicola</name>
    <dbReference type="NCBI Taxonomy" id="1934379"/>
    <lineage>
        <taxon>Eukaryota</taxon>
        <taxon>Fungi</taxon>
        <taxon>Dikarya</taxon>
        <taxon>Ascomycota</taxon>
        <taxon>Pezizomycotina</taxon>
        <taxon>Sordariomycetes</taxon>
        <taxon>Sordariomycetidae</taxon>
        <taxon>Sordariales</taxon>
        <taxon>Chaetomiaceae</taxon>
        <taxon>Dichotomopilus</taxon>
    </lineage>
</organism>
<evidence type="ECO:0008006" key="4">
    <source>
        <dbReference type="Google" id="ProtNLM"/>
    </source>
</evidence>
<sequence length="251" mass="28203">MDKCHYSTDIQTTANISFTREPNEPLYHFLQRLPPRDLASATPSHLLPPWLWITNPHLTPQDRKSPPDLDAFLRDGGELLAGFREAAAKVETSTPQDRGNMATTKLMEELRERLRKRIMEVAKDSGVTSGKWMLFPHEKEVNEVWRTVCEGVEAGQLGTGAKVATAGIGQNPTRLICVYTVDFTDVADVGRVLFGLVNLGLVPADMSREITYKCDAYTYLGIYHGNEYGLRKSIWGGSEIMPMMRQEMDLD</sequence>
<reference evidence="2" key="2">
    <citation type="submission" date="2023-05" db="EMBL/GenBank/DDBJ databases">
        <authorList>
            <consortium name="Lawrence Berkeley National Laboratory"/>
            <person name="Steindorff A."/>
            <person name="Hensen N."/>
            <person name="Bonometti L."/>
            <person name="Westerberg I."/>
            <person name="Brannstrom I.O."/>
            <person name="Guillou S."/>
            <person name="Cros-Aarteil S."/>
            <person name="Calhoun S."/>
            <person name="Haridas S."/>
            <person name="Kuo A."/>
            <person name="Mondo S."/>
            <person name="Pangilinan J."/>
            <person name="Riley R."/>
            <person name="Labutti K."/>
            <person name="Andreopoulos B."/>
            <person name="Lipzen A."/>
            <person name="Chen C."/>
            <person name="Yanf M."/>
            <person name="Daum C."/>
            <person name="Ng V."/>
            <person name="Clum A."/>
            <person name="Ohm R."/>
            <person name="Martin F."/>
            <person name="Silar P."/>
            <person name="Natvig D."/>
            <person name="Lalanne C."/>
            <person name="Gautier V."/>
            <person name="Ament-Velasquez S.L."/>
            <person name="Kruys A."/>
            <person name="Hutchinson M.I."/>
            <person name="Powell A.J."/>
            <person name="Barry K."/>
            <person name="Miller A.N."/>
            <person name="Grigoriev I.V."/>
            <person name="Debuchy R."/>
            <person name="Gladieux P."/>
            <person name="Thoren M.H."/>
            <person name="Johannesson H."/>
        </authorList>
    </citation>
    <scope>NUCLEOTIDE SEQUENCE</scope>
    <source>
        <strain evidence="2">CBS 141.50</strain>
    </source>
</reference>
<comment type="similarity">
    <text evidence="1">Belongs to the UPF0696 family.</text>
</comment>
<dbReference type="AlphaFoldDB" id="A0AAN6V283"/>
<dbReference type="Gene3D" id="3.30.760.10">
    <property type="entry name" value="RNA Cap, Translation Initiation Factor Eif4e"/>
    <property type="match status" value="1"/>
</dbReference>
<dbReference type="Proteomes" id="UP001302676">
    <property type="component" value="Unassembled WGS sequence"/>
</dbReference>
<evidence type="ECO:0000313" key="3">
    <source>
        <dbReference type="Proteomes" id="UP001302676"/>
    </source>
</evidence>
<keyword evidence="3" id="KW-1185">Reference proteome</keyword>
<reference evidence="2" key="1">
    <citation type="journal article" date="2023" name="Mol. Phylogenet. Evol.">
        <title>Genome-scale phylogeny and comparative genomics of the fungal order Sordariales.</title>
        <authorList>
            <person name="Hensen N."/>
            <person name="Bonometti L."/>
            <person name="Westerberg I."/>
            <person name="Brannstrom I.O."/>
            <person name="Guillou S."/>
            <person name="Cros-Aarteil S."/>
            <person name="Calhoun S."/>
            <person name="Haridas S."/>
            <person name="Kuo A."/>
            <person name="Mondo S."/>
            <person name="Pangilinan J."/>
            <person name="Riley R."/>
            <person name="LaButti K."/>
            <person name="Andreopoulos B."/>
            <person name="Lipzen A."/>
            <person name="Chen C."/>
            <person name="Yan M."/>
            <person name="Daum C."/>
            <person name="Ng V."/>
            <person name="Clum A."/>
            <person name="Steindorff A."/>
            <person name="Ohm R.A."/>
            <person name="Martin F."/>
            <person name="Silar P."/>
            <person name="Natvig D.O."/>
            <person name="Lalanne C."/>
            <person name="Gautier V."/>
            <person name="Ament-Velasquez S.L."/>
            <person name="Kruys A."/>
            <person name="Hutchinson M.I."/>
            <person name="Powell A.J."/>
            <person name="Barry K."/>
            <person name="Miller A.N."/>
            <person name="Grigoriev I.V."/>
            <person name="Debuchy R."/>
            <person name="Gladieux P."/>
            <person name="Hiltunen Thoren M."/>
            <person name="Johannesson H."/>
        </authorList>
    </citation>
    <scope>NUCLEOTIDE SEQUENCE</scope>
    <source>
        <strain evidence="2">CBS 141.50</strain>
    </source>
</reference>
<dbReference type="PANTHER" id="PTHR31977">
    <property type="entry name" value="UPF0696 PROTEIN C11ORF68"/>
    <property type="match status" value="1"/>
</dbReference>
<accession>A0AAN6V283</accession>
<proteinExistence type="inferred from homology"/>
<protein>
    <recommendedName>
        <fullName evidence="4">DUF1917-domain-containing protein</fullName>
    </recommendedName>
</protein>
<dbReference type="InterPro" id="IPR023398">
    <property type="entry name" value="TIF_eIF4e-like"/>
</dbReference>
<evidence type="ECO:0000256" key="1">
    <source>
        <dbReference type="ARBA" id="ARBA00010568"/>
    </source>
</evidence>
<comment type="caution">
    <text evidence="2">The sequence shown here is derived from an EMBL/GenBank/DDBJ whole genome shotgun (WGS) entry which is preliminary data.</text>
</comment>